<dbReference type="InterPro" id="IPR036038">
    <property type="entry name" value="Aminotransferase-like"/>
</dbReference>
<gene>
    <name evidence="12" type="primary">ilvE</name>
    <name evidence="13" type="ORF">SAMN00768000_3527</name>
</gene>
<evidence type="ECO:0000256" key="12">
    <source>
        <dbReference type="RuleBase" id="RU364094"/>
    </source>
</evidence>
<accession>A0A1W1WNU3</accession>
<evidence type="ECO:0000256" key="9">
    <source>
        <dbReference type="ARBA" id="ARBA00048212"/>
    </source>
</evidence>
<comment type="pathway">
    <text evidence="2 12">Amino-acid biosynthesis; L-isoleucine biosynthesis; L-isoleucine from 2-oxobutanoate: step 4/4.</text>
</comment>
<keyword evidence="12" id="KW-0028">Amino-acid biosynthesis</keyword>
<keyword evidence="14" id="KW-1185">Reference proteome</keyword>
<comment type="catalytic activity">
    <reaction evidence="9 12">
        <text>L-valine + 2-oxoglutarate = 3-methyl-2-oxobutanoate + L-glutamate</text>
        <dbReference type="Rhea" id="RHEA:24813"/>
        <dbReference type="ChEBI" id="CHEBI:11851"/>
        <dbReference type="ChEBI" id="CHEBI:16810"/>
        <dbReference type="ChEBI" id="CHEBI:29985"/>
        <dbReference type="ChEBI" id="CHEBI:57762"/>
        <dbReference type="EC" id="2.6.1.42"/>
    </reaction>
</comment>
<dbReference type="CDD" id="cd00449">
    <property type="entry name" value="PLPDE_IV"/>
    <property type="match status" value="1"/>
</dbReference>
<evidence type="ECO:0000313" key="14">
    <source>
        <dbReference type="Proteomes" id="UP000192660"/>
    </source>
</evidence>
<evidence type="ECO:0000313" key="13">
    <source>
        <dbReference type="EMBL" id="SMC07916.1"/>
    </source>
</evidence>
<dbReference type="GO" id="GO:0052656">
    <property type="term" value="F:L-isoleucine-2-oxoglutarate transaminase activity"/>
    <property type="evidence" value="ECO:0007669"/>
    <property type="project" value="RHEA"/>
</dbReference>
<evidence type="ECO:0000256" key="6">
    <source>
        <dbReference type="ARBA" id="ARBA00022576"/>
    </source>
</evidence>
<dbReference type="GO" id="GO:0052654">
    <property type="term" value="F:L-leucine-2-oxoglutarate transaminase activity"/>
    <property type="evidence" value="ECO:0007669"/>
    <property type="project" value="RHEA"/>
</dbReference>
<keyword evidence="7 12" id="KW-0808">Transferase</keyword>
<dbReference type="InterPro" id="IPR001544">
    <property type="entry name" value="Aminotrans_IV"/>
</dbReference>
<keyword evidence="8 12" id="KW-0663">Pyridoxal phosphate</keyword>
<comment type="pathway">
    <text evidence="3 12">Amino-acid biosynthesis; L-valine biosynthesis; L-valine from pyruvate: step 4/4.</text>
</comment>
<evidence type="ECO:0000256" key="10">
    <source>
        <dbReference type="ARBA" id="ARBA00048798"/>
    </source>
</evidence>
<reference evidence="14" key="1">
    <citation type="submission" date="2017-04" db="EMBL/GenBank/DDBJ databases">
        <authorList>
            <person name="Varghese N."/>
            <person name="Submissions S."/>
        </authorList>
    </citation>
    <scope>NUCLEOTIDE SEQUENCE [LARGE SCALE GENOMIC DNA]</scope>
    <source>
        <strain evidence="14">DSM 9293</strain>
    </source>
</reference>
<dbReference type="FunFam" id="3.20.10.10:FF:000002">
    <property type="entry name" value="D-alanine aminotransferase"/>
    <property type="match status" value="1"/>
</dbReference>
<dbReference type="AlphaFoldDB" id="A0A1W1WNU3"/>
<dbReference type="UniPathway" id="UPA00049">
    <property type="reaction ID" value="UER00062"/>
</dbReference>
<dbReference type="EMBL" id="FWWY01000002">
    <property type="protein sequence ID" value="SMC07916.1"/>
    <property type="molecule type" value="Genomic_DNA"/>
</dbReference>
<evidence type="ECO:0000256" key="7">
    <source>
        <dbReference type="ARBA" id="ARBA00022679"/>
    </source>
</evidence>
<comment type="similarity">
    <text evidence="5 12">Belongs to the class-IV pyridoxal-phosphate-dependent aminotransferase family.</text>
</comment>
<name>A0A1W1WNU3_SULTA</name>
<evidence type="ECO:0000256" key="8">
    <source>
        <dbReference type="ARBA" id="ARBA00022898"/>
    </source>
</evidence>
<comment type="cofactor">
    <cofactor evidence="1 12">
        <name>pyridoxal 5'-phosphate</name>
        <dbReference type="ChEBI" id="CHEBI:597326"/>
    </cofactor>
</comment>
<dbReference type="UniPathway" id="UPA00047">
    <property type="reaction ID" value="UER00058"/>
</dbReference>
<dbReference type="EC" id="2.6.1.42" evidence="12"/>
<dbReference type="InterPro" id="IPR043131">
    <property type="entry name" value="BCAT-like_N"/>
</dbReference>
<dbReference type="Gene3D" id="3.30.470.10">
    <property type="match status" value="1"/>
</dbReference>
<evidence type="ECO:0000256" key="5">
    <source>
        <dbReference type="ARBA" id="ARBA00009320"/>
    </source>
</evidence>
<keyword evidence="12" id="KW-0100">Branched-chain amino acid biosynthesis</keyword>
<dbReference type="Proteomes" id="UP000192660">
    <property type="component" value="Unassembled WGS sequence"/>
</dbReference>
<dbReference type="GO" id="GO:0052655">
    <property type="term" value="F:L-valine-2-oxoglutarate transaminase activity"/>
    <property type="evidence" value="ECO:0007669"/>
    <property type="project" value="RHEA"/>
</dbReference>
<dbReference type="InterPro" id="IPR005785">
    <property type="entry name" value="B_amino_transI"/>
</dbReference>
<dbReference type="SUPFAM" id="SSF56752">
    <property type="entry name" value="D-aminoacid aminotransferase-like PLP-dependent enzymes"/>
    <property type="match status" value="1"/>
</dbReference>
<dbReference type="NCBIfam" id="TIGR01122">
    <property type="entry name" value="ilvE_I"/>
    <property type="match status" value="1"/>
</dbReference>
<dbReference type="Pfam" id="PF01063">
    <property type="entry name" value="Aminotran_4"/>
    <property type="match status" value="1"/>
</dbReference>
<evidence type="ECO:0000256" key="3">
    <source>
        <dbReference type="ARBA" id="ARBA00004931"/>
    </source>
</evidence>
<protein>
    <recommendedName>
        <fullName evidence="12">Branched-chain-amino-acid aminotransferase</fullName>
        <shortName evidence="12">BCAT</shortName>
        <ecNumber evidence="12">2.6.1.42</ecNumber>
    </recommendedName>
</protein>
<keyword evidence="6 12" id="KW-0032">Aminotransferase</keyword>
<dbReference type="GO" id="GO:0009097">
    <property type="term" value="P:isoleucine biosynthetic process"/>
    <property type="evidence" value="ECO:0007669"/>
    <property type="project" value="UniProtKB-UniPathway"/>
</dbReference>
<dbReference type="GO" id="GO:0009099">
    <property type="term" value="P:L-valine biosynthetic process"/>
    <property type="evidence" value="ECO:0007669"/>
    <property type="project" value="UniProtKB-UniPathway"/>
</dbReference>
<comment type="catalytic activity">
    <reaction evidence="10 12">
        <text>L-isoleucine + 2-oxoglutarate = (S)-3-methyl-2-oxopentanoate + L-glutamate</text>
        <dbReference type="Rhea" id="RHEA:24801"/>
        <dbReference type="ChEBI" id="CHEBI:16810"/>
        <dbReference type="ChEBI" id="CHEBI:29985"/>
        <dbReference type="ChEBI" id="CHEBI:35146"/>
        <dbReference type="ChEBI" id="CHEBI:58045"/>
        <dbReference type="EC" id="2.6.1.42"/>
    </reaction>
</comment>
<dbReference type="InterPro" id="IPR050571">
    <property type="entry name" value="Class-IV_PLP-Dep_Aminotrnsfr"/>
</dbReference>
<comment type="pathway">
    <text evidence="4 12">Amino-acid biosynthesis; L-leucine biosynthesis; L-leucine from 3-methyl-2-oxobutanoate: step 4/4.</text>
</comment>
<dbReference type="GO" id="GO:0009098">
    <property type="term" value="P:L-leucine biosynthetic process"/>
    <property type="evidence" value="ECO:0007669"/>
    <property type="project" value="UniProtKB-UniPathway"/>
</dbReference>
<dbReference type="Gene3D" id="3.20.10.10">
    <property type="entry name" value="D-amino Acid Aminotransferase, subunit A, domain 2"/>
    <property type="match status" value="1"/>
</dbReference>
<sequence>MVQEITPEYLWFNGKLTKWPNAKVHIWSEVAKRGANVFDGIRAFWLAESATYNLLGVDEHLARLYESAALLQIPVPYRVSELKEGIMELVKALDFREHLWVRPTIYIDAGRYGYDPESTETGAYIVAFPVGHSDTMDRGITCCVSSWRRSQENSMSPRIKAGSSYMTFRLPRIEAQRLGYDEALLLNERGTVAEASGASVFVIKSGVAYTPPLYSDILESLTRTYVMQLLEQMGVRVVEREIARTELYVADEIFLCGTLSEIQPVAQVDFYPLKSQVGPITSQLINRYLAICDKGESIPEGWMTGVSVRKLEGEE</sequence>
<proteinExistence type="inferred from homology"/>
<comment type="function">
    <text evidence="12">Acts on leucine, isoleucine and valine.</text>
</comment>
<dbReference type="UniPathway" id="UPA00048">
    <property type="reaction ID" value="UER00073"/>
</dbReference>
<organism evidence="13 14">
    <name type="scientific">Sulfobacillus thermosulfidooxidans (strain DSM 9293 / VKM B-1269 / AT-1)</name>
    <dbReference type="NCBI Taxonomy" id="929705"/>
    <lineage>
        <taxon>Bacteria</taxon>
        <taxon>Bacillati</taxon>
        <taxon>Bacillota</taxon>
        <taxon>Clostridia</taxon>
        <taxon>Eubacteriales</taxon>
        <taxon>Clostridiales Family XVII. Incertae Sedis</taxon>
        <taxon>Sulfobacillus</taxon>
    </lineage>
</organism>
<dbReference type="PANTHER" id="PTHR42743:SF11">
    <property type="entry name" value="AMINODEOXYCHORISMATE LYASE"/>
    <property type="match status" value="1"/>
</dbReference>
<comment type="catalytic activity">
    <reaction evidence="11 12">
        <text>L-leucine + 2-oxoglutarate = 4-methyl-2-oxopentanoate + L-glutamate</text>
        <dbReference type="Rhea" id="RHEA:18321"/>
        <dbReference type="ChEBI" id="CHEBI:16810"/>
        <dbReference type="ChEBI" id="CHEBI:17865"/>
        <dbReference type="ChEBI" id="CHEBI:29985"/>
        <dbReference type="ChEBI" id="CHEBI:57427"/>
        <dbReference type="EC" id="2.6.1.42"/>
    </reaction>
</comment>
<evidence type="ECO:0000256" key="11">
    <source>
        <dbReference type="ARBA" id="ARBA00049229"/>
    </source>
</evidence>
<dbReference type="InterPro" id="IPR043132">
    <property type="entry name" value="BCAT-like_C"/>
</dbReference>
<dbReference type="PANTHER" id="PTHR42743">
    <property type="entry name" value="AMINO-ACID AMINOTRANSFERASE"/>
    <property type="match status" value="1"/>
</dbReference>
<evidence type="ECO:0000256" key="2">
    <source>
        <dbReference type="ARBA" id="ARBA00004824"/>
    </source>
</evidence>
<dbReference type="RefSeq" id="WP_157782293.1">
    <property type="nucleotide sequence ID" value="NZ_FWWY01000002.1"/>
</dbReference>
<evidence type="ECO:0000256" key="1">
    <source>
        <dbReference type="ARBA" id="ARBA00001933"/>
    </source>
</evidence>
<evidence type="ECO:0000256" key="4">
    <source>
        <dbReference type="ARBA" id="ARBA00005072"/>
    </source>
</evidence>